<protein>
    <recommendedName>
        <fullName evidence="7">Protein export chaperone SecB</fullName>
    </recommendedName>
</protein>
<dbReference type="HOGENOM" id="CLU_136678_1_0_10"/>
<dbReference type="GO" id="GO:0015031">
    <property type="term" value="P:protein transport"/>
    <property type="evidence" value="ECO:0007669"/>
    <property type="project" value="UniProtKB-KW"/>
</dbReference>
<comment type="similarity">
    <text evidence="1">Belongs to the SecB family.</text>
</comment>
<sequence length="141" mass="15924">MGVTNQPRLNFVGVDISSIHVEVQNQYTNAEIKHSILPKIILPKNLPDNFKVVMDVHIESEGYFNIKTIISGLFILNMEMEDKHRDTFMHLNAPAILFPYVRSFISTLTSNLGSSMGTIIIPPQVFKGEIEVIIESPQIED</sequence>
<evidence type="ECO:0000256" key="4">
    <source>
        <dbReference type="ARBA" id="ARBA00023010"/>
    </source>
</evidence>
<dbReference type="GO" id="GO:0051082">
    <property type="term" value="F:unfolded protein binding"/>
    <property type="evidence" value="ECO:0007669"/>
    <property type="project" value="InterPro"/>
</dbReference>
<evidence type="ECO:0008006" key="7">
    <source>
        <dbReference type="Google" id="ProtNLM"/>
    </source>
</evidence>
<gene>
    <name evidence="5" type="ORF">Mucpa_5956</name>
</gene>
<organism evidence="5 6">
    <name type="scientific">Mucilaginibacter paludis DSM 18603</name>
    <dbReference type="NCBI Taxonomy" id="714943"/>
    <lineage>
        <taxon>Bacteria</taxon>
        <taxon>Pseudomonadati</taxon>
        <taxon>Bacteroidota</taxon>
        <taxon>Sphingobacteriia</taxon>
        <taxon>Sphingobacteriales</taxon>
        <taxon>Sphingobacteriaceae</taxon>
        <taxon>Mucilaginibacter</taxon>
    </lineage>
</organism>
<dbReference type="GO" id="GO:0051262">
    <property type="term" value="P:protein tetramerization"/>
    <property type="evidence" value="ECO:0007669"/>
    <property type="project" value="InterPro"/>
</dbReference>
<evidence type="ECO:0000256" key="3">
    <source>
        <dbReference type="ARBA" id="ARBA00022927"/>
    </source>
</evidence>
<evidence type="ECO:0000313" key="6">
    <source>
        <dbReference type="Proteomes" id="UP000002774"/>
    </source>
</evidence>
<dbReference type="InterPro" id="IPR035958">
    <property type="entry name" value="SecB-like_sf"/>
</dbReference>
<dbReference type="Proteomes" id="UP000002774">
    <property type="component" value="Chromosome"/>
</dbReference>
<dbReference type="InterPro" id="IPR003708">
    <property type="entry name" value="SecB"/>
</dbReference>
<evidence type="ECO:0000256" key="1">
    <source>
        <dbReference type="ARBA" id="ARBA00009990"/>
    </source>
</evidence>
<keyword evidence="4" id="KW-0811">Translocation</keyword>
<dbReference type="eggNOG" id="COG1952">
    <property type="taxonomic scope" value="Bacteria"/>
</dbReference>
<dbReference type="Gene3D" id="3.10.420.10">
    <property type="entry name" value="SecB-like"/>
    <property type="match status" value="1"/>
</dbReference>
<dbReference type="SUPFAM" id="SSF54611">
    <property type="entry name" value="SecB-like"/>
    <property type="match status" value="1"/>
</dbReference>
<dbReference type="RefSeq" id="WP_008511526.1">
    <property type="nucleotide sequence ID" value="NZ_CM001403.1"/>
</dbReference>
<keyword evidence="6" id="KW-1185">Reference proteome</keyword>
<reference evidence="5" key="1">
    <citation type="submission" date="2011-09" db="EMBL/GenBank/DDBJ databases">
        <title>The permanent draft genome of Mucilaginibacter paludis DSM 18603.</title>
        <authorList>
            <consortium name="US DOE Joint Genome Institute (JGI-PGF)"/>
            <person name="Lucas S."/>
            <person name="Han J."/>
            <person name="Lapidus A."/>
            <person name="Bruce D."/>
            <person name="Goodwin L."/>
            <person name="Pitluck S."/>
            <person name="Peters L."/>
            <person name="Kyrpides N."/>
            <person name="Mavromatis K."/>
            <person name="Ivanova N."/>
            <person name="Mikhailova N."/>
            <person name="Held B."/>
            <person name="Detter J.C."/>
            <person name="Tapia R."/>
            <person name="Han C."/>
            <person name="Land M."/>
            <person name="Hauser L."/>
            <person name="Markowitz V."/>
            <person name="Cheng J.-F."/>
            <person name="Hugenholtz P."/>
            <person name="Woyke T."/>
            <person name="Wu D."/>
            <person name="Tindall B."/>
            <person name="Brambilla E."/>
            <person name="Klenk H.-P."/>
            <person name="Eisen J.A."/>
        </authorList>
    </citation>
    <scope>NUCLEOTIDE SEQUENCE [LARGE SCALE GENOMIC DNA]</scope>
    <source>
        <strain evidence="5">DSM 18603</strain>
    </source>
</reference>
<dbReference type="STRING" id="714943.Mucpa_5956"/>
<keyword evidence="2" id="KW-0813">Transport</keyword>
<dbReference type="EMBL" id="CM001403">
    <property type="protein sequence ID" value="EHQ30016.1"/>
    <property type="molecule type" value="Genomic_DNA"/>
</dbReference>
<evidence type="ECO:0000313" key="5">
    <source>
        <dbReference type="EMBL" id="EHQ30016.1"/>
    </source>
</evidence>
<name>H1YAY3_9SPHI</name>
<keyword evidence="3" id="KW-0653">Protein transport</keyword>
<dbReference type="AlphaFoldDB" id="H1YAY3"/>
<dbReference type="Pfam" id="PF02556">
    <property type="entry name" value="SecB"/>
    <property type="match status" value="1"/>
</dbReference>
<evidence type="ECO:0000256" key="2">
    <source>
        <dbReference type="ARBA" id="ARBA00022448"/>
    </source>
</evidence>
<accession>H1YAY3</accession>
<dbReference type="OrthoDB" id="983047at2"/>
<proteinExistence type="inferred from homology"/>